<keyword evidence="5" id="KW-0119">Carbohydrate metabolism</keyword>
<evidence type="ECO:0000256" key="4">
    <source>
        <dbReference type="ARBA" id="ARBA00022801"/>
    </source>
</evidence>
<accession>A0A8J7J8T6</accession>
<evidence type="ECO:0000256" key="2">
    <source>
        <dbReference type="ARBA" id="ARBA00007671"/>
    </source>
</evidence>
<evidence type="ECO:0000313" key="7">
    <source>
        <dbReference type="EMBL" id="MBJ6726116.1"/>
    </source>
</evidence>
<dbReference type="SUPFAM" id="SSF48208">
    <property type="entry name" value="Six-hairpin glycosidases"/>
    <property type="match status" value="1"/>
</dbReference>
<dbReference type="EMBL" id="JAEMHM010000012">
    <property type="protein sequence ID" value="MBJ6726116.1"/>
    <property type="molecule type" value="Genomic_DNA"/>
</dbReference>
<dbReference type="AlphaFoldDB" id="A0A8J7J8T6"/>
<dbReference type="GO" id="GO:0033926">
    <property type="term" value="F:endo-alpha-N-acetylgalactosaminidase activity"/>
    <property type="evidence" value="ECO:0007669"/>
    <property type="project" value="InterPro"/>
</dbReference>
<organism evidence="7 8">
    <name type="scientific">Geomesophilobacter sediminis</name>
    <dbReference type="NCBI Taxonomy" id="2798584"/>
    <lineage>
        <taxon>Bacteria</taxon>
        <taxon>Pseudomonadati</taxon>
        <taxon>Thermodesulfobacteriota</taxon>
        <taxon>Desulfuromonadia</taxon>
        <taxon>Geobacterales</taxon>
        <taxon>Geobacteraceae</taxon>
        <taxon>Geomesophilobacter</taxon>
    </lineage>
</organism>
<name>A0A8J7J8T6_9BACT</name>
<evidence type="ECO:0000256" key="6">
    <source>
        <dbReference type="ARBA" id="ARBA00023295"/>
    </source>
</evidence>
<dbReference type="InterPro" id="IPR024746">
    <property type="entry name" value="Glyco_hydro_100"/>
</dbReference>
<dbReference type="Proteomes" id="UP000636888">
    <property type="component" value="Unassembled WGS sequence"/>
</dbReference>
<gene>
    <name evidence="7" type="ORF">JFN93_15465</name>
</gene>
<reference evidence="7" key="1">
    <citation type="submission" date="2020-12" db="EMBL/GenBank/DDBJ databases">
        <title>Geomonas sp. Red875, isolated from river sediment.</title>
        <authorList>
            <person name="Xu Z."/>
            <person name="Zhang Z."/>
            <person name="Masuda Y."/>
            <person name="Itoh H."/>
            <person name="Senoo K."/>
        </authorList>
    </citation>
    <scope>NUCLEOTIDE SEQUENCE</scope>
    <source>
        <strain evidence="7">Red875</strain>
    </source>
</reference>
<protein>
    <recommendedName>
        <fullName evidence="3">beta-fructofuranosidase</fullName>
        <ecNumber evidence="3">3.2.1.26</ecNumber>
    </recommendedName>
</protein>
<dbReference type="InterPro" id="IPR012341">
    <property type="entry name" value="6hp_glycosidase-like_sf"/>
</dbReference>
<dbReference type="GO" id="GO:0004564">
    <property type="term" value="F:beta-fructofuranosidase activity"/>
    <property type="evidence" value="ECO:0007669"/>
    <property type="project" value="UniProtKB-EC"/>
</dbReference>
<comment type="catalytic activity">
    <reaction evidence="1">
        <text>Hydrolysis of terminal non-reducing beta-D-fructofuranoside residues in beta-D-fructofuranosides.</text>
        <dbReference type="EC" id="3.2.1.26"/>
    </reaction>
</comment>
<keyword evidence="4 7" id="KW-0378">Hydrolase</keyword>
<dbReference type="Pfam" id="PF12899">
    <property type="entry name" value="Glyco_hydro_100"/>
    <property type="match status" value="1"/>
</dbReference>
<keyword evidence="6" id="KW-0326">Glycosidase</keyword>
<proteinExistence type="inferred from homology"/>
<evidence type="ECO:0000256" key="1">
    <source>
        <dbReference type="ARBA" id="ARBA00000094"/>
    </source>
</evidence>
<dbReference type="EC" id="3.2.1.26" evidence="3"/>
<dbReference type="InterPro" id="IPR008928">
    <property type="entry name" value="6-hairpin_glycosidase_sf"/>
</dbReference>
<comment type="similarity">
    <text evidence="2">Belongs to the glycosyl hydrolase 100 family.</text>
</comment>
<evidence type="ECO:0000313" key="8">
    <source>
        <dbReference type="Proteomes" id="UP000636888"/>
    </source>
</evidence>
<evidence type="ECO:0000256" key="3">
    <source>
        <dbReference type="ARBA" id="ARBA00012758"/>
    </source>
</evidence>
<dbReference type="Gene3D" id="1.50.10.10">
    <property type="match status" value="2"/>
</dbReference>
<dbReference type="RefSeq" id="WP_199385006.1">
    <property type="nucleotide sequence ID" value="NZ_JAEMHM010000012.1"/>
</dbReference>
<dbReference type="GO" id="GO:0005975">
    <property type="term" value="P:carbohydrate metabolic process"/>
    <property type="evidence" value="ECO:0007669"/>
    <property type="project" value="InterPro"/>
</dbReference>
<sequence>MTDRDLVDECYQQAQTVLLENSTPEGILAATPHDAAVRRGYASIFGRDASICAIGMAATGRSDLLRHARNGLLTLANHQARNGQIPKLVKPQLPEVDFWYAGCIDATLWWLIALKVYDQKSGEPPLSPLLSERIAQALRWLECQEHQVWHLLQQNEASDWADIMPRSGFVLYTNALWYWTKRLYELPAAAQTRSFANLLLAPFGNTVPDQPRLRLFRHFVRKRCKPTPFFLSFVNLSVWGEELDIFGNILAYLTGVAPPSCAEAAVQRLVAMKANEPYPIRVVGEPIAPNSPLWRQYMQRHRQNLPWQYHNGGIWPFVGGFWILLLAKLGKERLAWSELVKLAQACQVNQWEFNEWFHGKTGVPMGMARQSWNAALYVLAYRALLFNEPLFA</sequence>
<evidence type="ECO:0000256" key="5">
    <source>
        <dbReference type="ARBA" id="ARBA00023277"/>
    </source>
</evidence>
<keyword evidence="8" id="KW-1185">Reference proteome</keyword>
<comment type="caution">
    <text evidence="7">The sequence shown here is derived from an EMBL/GenBank/DDBJ whole genome shotgun (WGS) entry which is preliminary data.</text>
</comment>